<dbReference type="PIRSF" id="PIRSF004491">
    <property type="entry name" value="FAD_Synth"/>
    <property type="match status" value="1"/>
</dbReference>
<keyword evidence="7 15" id="KW-0548">Nucleotidyltransferase</keyword>
<dbReference type="InterPro" id="IPR023465">
    <property type="entry name" value="Riboflavin_kinase_dom_sf"/>
</dbReference>
<proteinExistence type="inferred from homology"/>
<dbReference type="UniPathway" id="UPA00277">
    <property type="reaction ID" value="UER00407"/>
</dbReference>
<dbReference type="Gene3D" id="3.40.50.620">
    <property type="entry name" value="HUPs"/>
    <property type="match status" value="1"/>
</dbReference>
<evidence type="ECO:0000256" key="6">
    <source>
        <dbReference type="ARBA" id="ARBA00022679"/>
    </source>
</evidence>
<evidence type="ECO:0000256" key="4">
    <source>
        <dbReference type="ARBA" id="ARBA00022630"/>
    </source>
</evidence>
<dbReference type="InterPro" id="IPR015865">
    <property type="entry name" value="Riboflavin_kinase_bac/euk"/>
</dbReference>
<evidence type="ECO:0000256" key="10">
    <source>
        <dbReference type="ARBA" id="ARBA00022827"/>
    </source>
</evidence>
<dbReference type="InterPro" id="IPR015864">
    <property type="entry name" value="FAD_synthase"/>
</dbReference>
<keyword evidence="11 15" id="KW-0067">ATP-binding</keyword>
<evidence type="ECO:0000256" key="3">
    <source>
        <dbReference type="ARBA" id="ARBA00005201"/>
    </source>
</evidence>
<dbReference type="UniPathway" id="UPA00276">
    <property type="reaction ID" value="UER00406"/>
</dbReference>
<dbReference type="GO" id="GO:0005524">
    <property type="term" value="F:ATP binding"/>
    <property type="evidence" value="ECO:0007669"/>
    <property type="project" value="UniProtKB-UniRule"/>
</dbReference>
<evidence type="ECO:0000259" key="16">
    <source>
        <dbReference type="SMART" id="SM00904"/>
    </source>
</evidence>
<evidence type="ECO:0000256" key="7">
    <source>
        <dbReference type="ARBA" id="ARBA00022695"/>
    </source>
</evidence>
<dbReference type="EMBL" id="DSJL01000009">
    <property type="protein sequence ID" value="HEF64853.1"/>
    <property type="molecule type" value="Genomic_DNA"/>
</dbReference>
<keyword evidence="5 15" id="KW-0288">FMN</keyword>
<dbReference type="PANTHER" id="PTHR22749:SF6">
    <property type="entry name" value="RIBOFLAVIN KINASE"/>
    <property type="match status" value="1"/>
</dbReference>
<dbReference type="Pfam" id="PF06574">
    <property type="entry name" value="FAD_syn"/>
    <property type="match status" value="1"/>
</dbReference>
<keyword evidence="12" id="KW-0511">Multifunctional enzyme</keyword>
<evidence type="ECO:0000256" key="12">
    <source>
        <dbReference type="ARBA" id="ARBA00023268"/>
    </source>
</evidence>
<comment type="function">
    <text evidence="1">Catalyzes the phosphorylation of riboflavin to FMN followed by the adenylation of FMN to FAD.</text>
</comment>
<evidence type="ECO:0000256" key="15">
    <source>
        <dbReference type="PIRNR" id="PIRNR004491"/>
    </source>
</evidence>
<dbReference type="GO" id="GO:0008531">
    <property type="term" value="F:riboflavin kinase activity"/>
    <property type="evidence" value="ECO:0007669"/>
    <property type="project" value="UniProtKB-UniRule"/>
</dbReference>
<organism evidence="17">
    <name type="scientific">Thermomicrobium roseum</name>
    <dbReference type="NCBI Taxonomy" id="500"/>
    <lineage>
        <taxon>Bacteria</taxon>
        <taxon>Pseudomonadati</taxon>
        <taxon>Thermomicrobiota</taxon>
        <taxon>Thermomicrobia</taxon>
        <taxon>Thermomicrobiales</taxon>
        <taxon>Thermomicrobiaceae</taxon>
        <taxon>Thermomicrobium</taxon>
    </lineage>
</organism>
<dbReference type="SMART" id="SM00904">
    <property type="entry name" value="Flavokinase"/>
    <property type="match status" value="1"/>
</dbReference>
<dbReference type="GO" id="GO:0003919">
    <property type="term" value="F:FMN adenylyltransferase activity"/>
    <property type="evidence" value="ECO:0007669"/>
    <property type="project" value="UniProtKB-UniRule"/>
</dbReference>
<dbReference type="SUPFAM" id="SSF82114">
    <property type="entry name" value="Riboflavin kinase-like"/>
    <property type="match status" value="1"/>
</dbReference>
<dbReference type="GO" id="GO:0006747">
    <property type="term" value="P:FAD biosynthetic process"/>
    <property type="evidence" value="ECO:0007669"/>
    <property type="project" value="UniProtKB-UniRule"/>
</dbReference>
<dbReference type="Pfam" id="PF01687">
    <property type="entry name" value="Flavokinase"/>
    <property type="match status" value="1"/>
</dbReference>
<accession>A0A7C1FYV9</accession>
<comment type="pathway">
    <text evidence="2 15">Cofactor biosynthesis; FAD biosynthesis; FAD from FMN: step 1/1.</text>
</comment>
<comment type="catalytic activity">
    <reaction evidence="13 15">
        <text>riboflavin + ATP = FMN + ADP + H(+)</text>
        <dbReference type="Rhea" id="RHEA:14357"/>
        <dbReference type="ChEBI" id="CHEBI:15378"/>
        <dbReference type="ChEBI" id="CHEBI:30616"/>
        <dbReference type="ChEBI" id="CHEBI:57986"/>
        <dbReference type="ChEBI" id="CHEBI:58210"/>
        <dbReference type="ChEBI" id="CHEBI:456216"/>
        <dbReference type="EC" id="2.7.1.26"/>
    </reaction>
</comment>
<dbReference type="CDD" id="cd02064">
    <property type="entry name" value="FAD_synthetase_N"/>
    <property type="match status" value="1"/>
</dbReference>
<dbReference type="EC" id="2.7.7.2" evidence="15"/>
<keyword evidence="6 15" id="KW-0808">Transferase</keyword>
<dbReference type="InterPro" id="IPR004821">
    <property type="entry name" value="Cyt_trans-like"/>
</dbReference>
<comment type="catalytic activity">
    <reaction evidence="14 15">
        <text>FMN + ATP + H(+) = FAD + diphosphate</text>
        <dbReference type="Rhea" id="RHEA:17237"/>
        <dbReference type="ChEBI" id="CHEBI:15378"/>
        <dbReference type="ChEBI" id="CHEBI:30616"/>
        <dbReference type="ChEBI" id="CHEBI:33019"/>
        <dbReference type="ChEBI" id="CHEBI:57692"/>
        <dbReference type="ChEBI" id="CHEBI:58210"/>
        <dbReference type="EC" id="2.7.7.2"/>
    </reaction>
</comment>
<protein>
    <recommendedName>
        <fullName evidence="15">Riboflavin biosynthesis protein</fullName>
    </recommendedName>
    <domain>
        <recommendedName>
            <fullName evidence="15">Riboflavin kinase</fullName>
            <ecNumber evidence="15">2.7.1.26</ecNumber>
        </recommendedName>
        <alternativeName>
            <fullName evidence="15">Flavokinase</fullName>
        </alternativeName>
    </domain>
    <domain>
        <recommendedName>
            <fullName evidence="15">FMN adenylyltransferase</fullName>
            <ecNumber evidence="15">2.7.7.2</ecNumber>
        </recommendedName>
        <alternativeName>
            <fullName evidence="15">FAD pyrophosphorylase</fullName>
        </alternativeName>
        <alternativeName>
            <fullName evidence="15">FAD synthase</fullName>
        </alternativeName>
    </domain>
</protein>
<dbReference type="InterPro" id="IPR002606">
    <property type="entry name" value="Riboflavin_kinase_bac"/>
</dbReference>
<evidence type="ECO:0000313" key="17">
    <source>
        <dbReference type="EMBL" id="HEF64853.1"/>
    </source>
</evidence>
<dbReference type="NCBIfam" id="NF004160">
    <property type="entry name" value="PRK05627.1-3"/>
    <property type="match status" value="1"/>
</dbReference>
<evidence type="ECO:0000256" key="8">
    <source>
        <dbReference type="ARBA" id="ARBA00022741"/>
    </source>
</evidence>
<dbReference type="AlphaFoldDB" id="A0A7C1FYV9"/>
<dbReference type="NCBIfam" id="NF004162">
    <property type="entry name" value="PRK05627.1-5"/>
    <property type="match status" value="1"/>
</dbReference>
<dbReference type="GO" id="GO:0009231">
    <property type="term" value="P:riboflavin biosynthetic process"/>
    <property type="evidence" value="ECO:0007669"/>
    <property type="project" value="InterPro"/>
</dbReference>
<dbReference type="NCBIfam" id="TIGR00083">
    <property type="entry name" value="ribF"/>
    <property type="match status" value="1"/>
</dbReference>
<comment type="caution">
    <text evidence="17">The sequence shown here is derived from an EMBL/GenBank/DDBJ whole genome shotgun (WGS) entry which is preliminary data.</text>
</comment>
<gene>
    <name evidence="17" type="ORF">ENP47_04540</name>
</gene>
<evidence type="ECO:0000256" key="11">
    <source>
        <dbReference type="ARBA" id="ARBA00022840"/>
    </source>
</evidence>
<evidence type="ECO:0000256" key="2">
    <source>
        <dbReference type="ARBA" id="ARBA00004726"/>
    </source>
</evidence>
<dbReference type="Gene3D" id="2.40.30.30">
    <property type="entry name" value="Riboflavin kinase-like"/>
    <property type="match status" value="1"/>
</dbReference>
<keyword evidence="4 15" id="KW-0285">Flavoprotein</keyword>
<dbReference type="PANTHER" id="PTHR22749">
    <property type="entry name" value="RIBOFLAVIN KINASE/FMN ADENYLYLTRANSFERASE"/>
    <property type="match status" value="1"/>
</dbReference>
<comment type="pathway">
    <text evidence="3 15">Cofactor biosynthesis; FMN biosynthesis; FMN from riboflavin (ATP route): step 1/1.</text>
</comment>
<evidence type="ECO:0000256" key="9">
    <source>
        <dbReference type="ARBA" id="ARBA00022777"/>
    </source>
</evidence>
<dbReference type="GO" id="GO:0009398">
    <property type="term" value="P:FMN biosynthetic process"/>
    <property type="evidence" value="ECO:0007669"/>
    <property type="project" value="UniProtKB-UniRule"/>
</dbReference>
<reference evidence="17" key="1">
    <citation type="journal article" date="2020" name="mSystems">
        <title>Genome- and Community-Level Interaction Insights into Carbon Utilization and Element Cycling Functions of Hydrothermarchaeota in Hydrothermal Sediment.</title>
        <authorList>
            <person name="Zhou Z."/>
            <person name="Liu Y."/>
            <person name="Xu W."/>
            <person name="Pan J."/>
            <person name="Luo Z.H."/>
            <person name="Li M."/>
        </authorList>
    </citation>
    <scope>NUCLEOTIDE SEQUENCE [LARGE SCALE GENOMIC DNA]</scope>
    <source>
        <strain evidence="17">SpSt-222</strain>
    </source>
</reference>
<evidence type="ECO:0000256" key="14">
    <source>
        <dbReference type="ARBA" id="ARBA00049494"/>
    </source>
</evidence>
<keyword evidence="9 15" id="KW-0418">Kinase</keyword>
<dbReference type="FunFam" id="3.40.50.620:FF:000021">
    <property type="entry name" value="Riboflavin biosynthesis protein"/>
    <property type="match status" value="1"/>
</dbReference>
<evidence type="ECO:0000256" key="1">
    <source>
        <dbReference type="ARBA" id="ARBA00002121"/>
    </source>
</evidence>
<evidence type="ECO:0000256" key="5">
    <source>
        <dbReference type="ARBA" id="ARBA00022643"/>
    </source>
</evidence>
<feature type="domain" description="Riboflavin kinase" evidence="16">
    <location>
        <begin position="180"/>
        <end position="305"/>
    </location>
</feature>
<dbReference type="NCBIfam" id="TIGR00125">
    <property type="entry name" value="cyt_tran_rel"/>
    <property type="match status" value="1"/>
</dbReference>
<comment type="similarity">
    <text evidence="15">Belongs to the ribF family.</text>
</comment>
<dbReference type="EC" id="2.7.1.26" evidence="15"/>
<keyword evidence="10 15" id="KW-0274">FAD</keyword>
<dbReference type="SUPFAM" id="SSF52374">
    <property type="entry name" value="Nucleotidylyl transferase"/>
    <property type="match status" value="1"/>
</dbReference>
<dbReference type="InterPro" id="IPR014729">
    <property type="entry name" value="Rossmann-like_a/b/a_fold"/>
</dbReference>
<dbReference type="InterPro" id="IPR023468">
    <property type="entry name" value="Riboflavin_kinase"/>
</dbReference>
<evidence type="ECO:0000256" key="13">
    <source>
        <dbReference type="ARBA" id="ARBA00047880"/>
    </source>
</evidence>
<sequence>MRIVTDWDDVPSQPHVVTIGNFDGVHRGHRHLLETVRNHAIHHGVASLVITFDPLPAEVLAPDHAPLRLTLTEQRLRLLLACGIDRILLIRFDRQFASLTPREFIDLLVAATHPTEIIVGDDFHFGRGRSGNPSVLRELASEFGFSVSVVTRVEDGSTPISSTRIRQAITEGNVSLAAELLGRPHALVGEIVAGSGRGSQLGFPTANLAVFDRLLPPAHGIYAAVAWTRQTWYPALAYIGDRPTFPGAGYAVETYLLAESVPNLRGETLTIYFIDRLRPDRAFTNVQELIDQMQQDEQQARQRLESVMSSWPPPLVAALHAPLEGVHLTHGSPERA</sequence>
<keyword evidence="8 15" id="KW-0547">Nucleotide-binding</keyword>
<name>A0A7C1FYV9_THERO</name>